<dbReference type="GO" id="GO:0048367">
    <property type="term" value="P:shoot system development"/>
    <property type="evidence" value="ECO:0007669"/>
    <property type="project" value="InterPro"/>
</dbReference>
<proteinExistence type="predicted"/>
<dbReference type="Pfam" id="PF03087">
    <property type="entry name" value="BPS1"/>
    <property type="match status" value="1"/>
</dbReference>
<evidence type="ECO:0000256" key="1">
    <source>
        <dbReference type="SAM" id="Coils"/>
    </source>
</evidence>
<comment type="caution">
    <text evidence="2">The sequence shown here is derived from an EMBL/GenBank/DDBJ whole genome shotgun (WGS) entry which is preliminary data.</text>
</comment>
<dbReference type="PANTHER" id="PTHR33070">
    <property type="entry name" value="OS06G0725500 PROTEIN"/>
    <property type="match status" value="1"/>
</dbReference>
<dbReference type="InterPro" id="IPR004320">
    <property type="entry name" value="BPS1_pln"/>
</dbReference>
<dbReference type="GO" id="GO:0048364">
    <property type="term" value="P:root development"/>
    <property type="evidence" value="ECO:0007669"/>
    <property type="project" value="InterPro"/>
</dbReference>
<reference evidence="2" key="1">
    <citation type="submission" date="2020-09" db="EMBL/GenBank/DDBJ databases">
        <title>Genome-Enabled Discovery of Anthraquinone Biosynthesis in Senna tora.</title>
        <authorList>
            <person name="Kang S.-H."/>
            <person name="Pandey R.P."/>
            <person name="Lee C.-M."/>
            <person name="Sim J.-S."/>
            <person name="Jeong J.-T."/>
            <person name="Choi B.-S."/>
            <person name="Jung M."/>
            <person name="Ginzburg D."/>
            <person name="Zhao K."/>
            <person name="Won S.Y."/>
            <person name="Oh T.-J."/>
            <person name="Yu Y."/>
            <person name="Kim N.-H."/>
            <person name="Lee O.R."/>
            <person name="Lee T.-H."/>
            <person name="Bashyal P."/>
            <person name="Kim T.-S."/>
            <person name="Lee W.-H."/>
            <person name="Kawkins C."/>
            <person name="Kim C.-K."/>
            <person name="Kim J.S."/>
            <person name="Ahn B.O."/>
            <person name="Rhee S.Y."/>
            <person name="Sohng J.K."/>
        </authorList>
    </citation>
    <scope>NUCLEOTIDE SEQUENCE</scope>
    <source>
        <tissue evidence="2">Leaf</tissue>
    </source>
</reference>
<dbReference type="Proteomes" id="UP000634136">
    <property type="component" value="Unassembled WGS sequence"/>
</dbReference>
<evidence type="ECO:0000313" key="3">
    <source>
        <dbReference type="Proteomes" id="UP000634136"/>
    </source>
</evidence>
<dbReference type="AlphaFoldDB" id="A0A834XAZ8"/>
<sequence>MAPMATSIINTKTSLTLQFDEHLKRLKASEASSSSSLISQNLKDLHNLHGYIDKMLQFPITKQALARECCEKRVDELFEEGSLRLLDVSSVAKEVLIQAKDSVKELQSAIRRRRRCGAREVIVPIEKFLSSRRKAKKEIQKTLENLKGHNKKDVTLSLWSWTRISTRTGRVINLSNTVELIAGGDPPSTGFLNKECDESVSMIRNLKEAQVITLSLLQSLLSFMYGSLGQSKHHIKWSILSKLMMQSKRVACDFGESILMSNTNEFEKLDMKLQFLLCHKNTFSIEFGYDIENFQNQLENLELSIEDLEEGIENLQRGLLSGLLELHACIQNLVQLSTIQESLAKEPQEKSVEELLDGSLRLLDVCTSTKEALLHTKECTRELHSIVRRRRRSDGVGEMEIMVEAKKFLASRKVVKKAILKALGNLKVNIVGTNYYKCNNSSLKESCEDMGLVRLLRGSEVVTLSVFESLLCYISGSSSSSSSSQSKQGRWNLVSKIMHRRRRKVVTSNCGVEAEDGDDNEFAKLDGELQCFVFQSERINDLQKKLEKLECCIQDIEEGLDFLFRLLIKIRVSLLNILNH</sequence>
<keyword evidence="3" id="KW-1185">Reference proteome</keyword>
<dbReference type="OrthoDB" id="1701699at2759"/>
<dbReference type="PANTHER" id="PTHR33070:SF129">
    <property type="entry name" value="DUF241 DOMAIN PROTEIN"/>
    <property type="match status" value="1"/>
</dbReference>
<keyword evidence="1" id="KW-0175">Coiled coil</keyword>
<name>A0A834XAZ8_9FABA</name>
<feature type="coiled-coil region" evidence="1">
    <location>
        <begin position="291"/>
        <end position="318"/>
    </location>
</feature>
<gene>
    <name evidence="2" type="ORF">G2W53_003276</name>
</gene>
<organism evidence="2 3">
    <name type="scientific">Senna tora</name>
    <dbReference type="NCBI Taxonomy" id="362788"/>
    <lineage>
        <taxon>Eukaryota</taxon>
        <taxon>Viridiplantae</taxon>
        <taxon>Streptophyta</taxon>
        <taxon>Embryophyta</taxon>
        <taxon>Tracheophyta</taxon>
        <taxon>Spermatophyta</taxon>
        <taxon>Magnoliopsida</taxon>
        <taxon>eudicotyledons</taxon>
        <taxon>Gunneridae</taxon>
        <taxon>Pentapetalae</taxon>
        <taxon>rosids</taxon>
        <taxon>fabids</taxon>
        <taxon>Fabales</taxon>
        <taxon>Fabaceae</taxon>
        <taxon>Caesalpinioideae</taxon>
        <taxon>Cassia clade</taxon>
        <taxon>Senna</taxon>
    </lineage>
</organism>
<dbReference type="EMBL" id="JAAIUW010000002">
    <property type="protein sequence ID" value="KAF7840978.1"/>
    <property type="molecule type" value="Genomic_DNA"/>
</dbReference>
<accession>A0A834XAZ8</accession>
<evidence type="ECO:0000313" key="2">
    <source>
        <dbReference type="EMBL" id="KAF7840978.1"/>
    </source>
</evidence>
<protein>
    <submittedName>
        <fullName evidence="2">Uncharacterized protein</fullName>
    </submittedName>
</protein>
<feature type="coiled-coil region" evidence="1">
    <location>
        <begin position="125"/>
        <end position="152"/>
    </location>
</feature>